<gene>
    <name evidence="6" type="ORF">CS022_14090</name>
</gene>
<feature type="DNA-binding region" description="H-T-H motif" evidence="4">
    <location>
        <begin position="37"/>
        <end position="56"/>
    </location>
</feature>
<comment type="caution">
    <text evidence="6">The sequence shown here is derived from an EMBL/GenBank/DDBJ whole genome shotgun (WGS) entry which is preliminary data.</text>
</comment>
<keyword evidence="2 4" id="KW-0238">DNA-binding</keyword>
<evidence type="ECO:0000313" key="7">
    <source>
        <dbReference type="Proteomes" id="UP000290287"/>
    </source>
</evidence>
<evidence type="ECO:0000256" key="3">
    <source>
        <dbReference type="ARBA" id="ARBA00023163"/>
    </source>
</evidence>
<organism evidence="6 7">
    <name type="scientific">Veronia nyctiphanis</name>
    <dbReference type="NCBI Taxonomy" id="1278244"/>
    <lineage>
        <taxon>Bacteria</taxon>
        <taxon>Pseudomonadati</taxon>
        <taxon>Pseudomonadota</taxon>
        <taxon>Gammaproteobacteria</taxon>
        <taxon>Vibrionales</taxon>
        <taxon>Vibrionaceae</taxon>
        <taxon>Veronia</taxon>
    </lineage>
</organism>
<evidence type="ECO:0000259" key="5">
    <source>
        <dbReference type="PROSITE" id="PS50977"/>
    </source>
</evidence>
<evidence type="ECO:0000256" key="2">
    <source>
        <dbReference type="ARBA" id="ARBA00023125"/>
    </source>
</evidence>
<dbReference type="Gene3D" id="1.10.357.10">
    <property type="entry name" value="Tetracycline Repressor, domain 2"/>
    <property type="match status" value="1"/>
</dbReference>
<evidence type="ECO:0000313" key="6">
    <source>
        <dbReference type="EMBL" id="RXJ72761.1"/>
    </source>
</evidence>
<keyword evidence="7" id="KW-1185">Reference proteome</keyword>
<dbReference type="PROSITE" id="PS50977">
    <property type="entry name" value="HTH_TETR_2"/>
    <property type="match status" value="1"/>
</dbReference>
<dbReference type="GO" id="GO:0000976">
    <property type="term" value="F:transcription cis-regulatory region binding"/>
    <property type="evidence" value="ECO:0007669"/>
    <property type="project" value="TreeGrafter"/>
</dbReference>
<dbReference type="Gene3D" id="1.10.10.60">
    <property type="entry name" value="Homeodomain-like"/>
    <property type="match status" value="1"/>
</dbReference>
<keyword evidence="3" id="KW-0804">Transcription</keyword>
<dbReference type="SUPFAM" id="SSF46689">
    <property type="entry name" value="Homeodomain-like"/>
    <property type="match status" value="1"/>
</dbReference>
<reference evidence="6 7" key="1">
    <citation type="submission" date="2017-10" db="EMBL/GenBank/DDBJ databases">
        <title>Nyctiphanis sp. nov., isolated from the stomach of the euphausiid Nyctiphanes simplex (Hansen, 1911) in the Gulf of California.</title>
        <authorList>
            <person name="Gomez-Gil B."/>
            <person name="Aguilar-Mendez M."/>
            <person name="Lopez-Cortes A."/>
            <person name="Gomez-Gutierrez J."/>
            <person name="Roque A."/>
            <person name="Lang E."/>
            <person name="Gonzalez-Castillo A."/>
        </authorList>
    </citation>
    <scope>NUCLEOTIDE SEQUENCE [LARGE SCALE GENOMIC DNA]</scope>
    <source>
        <strain evidence="6 7">CAIM 600</strain>
    </source>
</reference>
<protein>
    <recommendedName>
        <fullName evidence="5">HTH tetR-type domain-containing protein</fullName>
    </recommendedName>
</protein>
<evidence type="ECO:0000256" key="4">
    <source>
        <dbReference type="PROSITE-ProRule" id="PRU00335"/>
    </source>
</evidence>
<dbReference type="GO" id="GO:0003700">
    <property type="term" value="F:DNA-binding transcription factor activity"/>
    <property type="evidence" value="ECO:0007669"/>
    <property type="project" value="TreeGrafter"/>
</dbReference>
<dbReference type="AlphaFoldDB" id="A0A4Q0YUQ0"/>
<dbReference type="PANTHER" id="PTHR30055:SF148">
    <property type="entry name" value="TETR-FAMILY TRANSCRIPTIONAL REGULATOR"/>
    <property type="match status" value="1"/>
</dbReference>
<proteinExistence type="predicted"/>
<keyword evidence="1" id="KW-0805">Transcription regulation</keyword>
<accession>A0A4Q0YUQ0</accession>
<dbReference type="RefSeq" id="WP_129122807.1">
    <property type="nucleotide sequence ID" value="NZ_PEIB01000016.1"/>
</dbReference>
<dbReference type="InterPro" id="IPR009057">
    <property type="entry name" value="Homeodomain-like_sf"/>
</dbReference>
<name>A0A4Q0YUQ0_9GAMM</name>
<dbReference type="InterPro" id="IPR011075">
    <property type="entry name" value="TetR_C"/>
</dbReference>
<dbReference type="InterPro" id="IPR001647">
    <property type="entry name" value="HTH_TetR"/>
</dbReference>
<dbReference type="OrthoDB" id="9796019at2"/>
<dbReference type="InterPro" id="IPR050109">
    <property type="entry name" value="HTH-type_TetR-like_transc_reg"/>
</dbReference>
<dbReference type="Proteomes" id="UP000290287">
    <property type="component" value="Unassembled WGS sequence"/>
</dbReference>
<evidence type="ECO:0000256" key="1">
    <source>
        <dbReference type="ARBA" id="ARBA00023015"/>
    </source>
</evidence>
<feature type="domain" description="HTH tetR-type" evidence="5">
    <location>
        <begin position="14"/>
        <end position="74"/>
    </location>
</feature>
<dbReference type="Pfam" id="PF16859">
    <property type="entry name" value="TetR_C_11"/>
    <property type="match status" value="1"/>
</dbReference>
<dbReference type="Pfam" id="PF00440">
    <property type="entry name" value="TetR_N"/>
    <property type="match status" value="1"/>
</dbReference>
<dbReference type="SUPFAM" id="SSF48498">
    <property type="entry name" value="Tetracyclin repressor-like, C-terminal domain"/>
    <property type="match status" value="1"/>
</dbReference>
<dbReference type="EMBL" id="PEIB01000016">
    <property type="protein sequence ID" value="RXJ72761.1"/>
    <property type="molecule type" value="Genomic_DNA"/>
</dbReference>
<sequence>MKKTPSQTGRPRNDELNTQIKQAAWELLAQRPLAELTINEIAARAETTRPAVYRRWSRVEDIVIDAFLDAVSESVPSPKASEPSEQLHEYILLLCNFVNSWAGRVIAEILGRAQSDPQLMTKFQEVFLMPRRGHASEIIKRGQDSGCFRTDLEMDFIIDLYAGPIYFRAFSHHAELDQSFAEQLADVVLKTLRK</sequence>
<dbReference type="PANTHER" id="PTHR30055">
    <property type="entry name" value="HTH-TYPE TRANSCRIPTIONAL REGULATOR RUTR"/>
    <property type="match status" value="1"/>
</dbReference>
<dbReference type="InterPro" id="IPR036271">
    <property type="entry name" value="Tet_transcr_reg_TetR-rel_C_sf"/>
</dbReference>